<organism evidence="1 2">
    <name type="scientific">Lactuca saligna</name>
    <name type="common">Willowleaf lettuce</name>
    <dbReference type="NCBI Taxonomy" id="75948"/>
    <lineage>
        <taxon>Eukaryota</taxon>
        <taxon>Viridiplantae</taxon>
        <taxon>Streptophyta</taxon>
        <taxon>Embryophyta</taxon>
        <taxon>Tracheophyta</taxon>
        <taxon>Spermatophyta</taxon>
        <taxon>Magnoliopsida</taxon>
        <taxon>eudicotyledons</taxon>
        <taxon>Gunneridae</taxon>
        <taxon>Pentapetalae</taxon>
        <taxon>asterids</taxon>
        <taxon>campanulids</taxon>
        <taxon>Asterales</taxon>
        <taxon>Asteraceae</taxon>
        <taxon>Cichorioideae</taxon>
        <taxon>Cichorieae</taxon>
        <taxon>Lactucinae</taxon>
        <taxon>Lactuca</taxon>
    </lineage>
</organism>
<evidence type="ECO:0000313" key="1">
    <source>
        <dbReference type="EMBL" id="CAI9299603.1"/>
    </source>
</evidence>
<reference evidence="1" key="1">
    <citation type="submission" date="2023-04" db="EMBL/GenBank/DDBJ databases">
        <authorList>
            <person name="Vijverberg K."/>
            <person name="Xiong W."/>
            <person name="Schranz E."/>
        </authorList>
    </citation>
    <scope>NUCLEOTIDE SEQUENCE</scope>
</reference>
<dbReference type="AlphaFoldDB" id="A0AA35ZVE5"/>
<gene>
    <name evidence="1" type="ORF">LSALG_LOCUS38300</name>
</gene>
<keyword evidence="2" id="KW-1185">Reference proteome</keyword>
<dbReference type="Proteomes" id="UP001177003">
    <property type="component" value="Chromosome 8"/>
</dbReference>
<accession>A0AA35ZVE5</accession>
<dbReference type="EMBL" id="OX465084">
    <property type="protein sequence ID" value="CAI9299603.1"/>
    <property type="molecule type" value="Genomic_DNA"/>
</dbReference>
<proteinExistence type="predicted"/>
<protein>
    <submittedName>
        <fullName evidence="1">Uncharacterized protein</fullName>
    </submittedName>
</protein>
<name>A0AA35ZVE5_LACSI</name>
<sequence length="181" mass="18988">MYNGEELDYYELLDEILEIDYYGMGRSTIVLFKFGPPSGGKTSSLPEHIGLPRIPLIGGSISGAMSSFLPNPNGLLCIPLTSGYVPGATSSPLSKPSGLPHRALICAFVLGARSSPFPGPSYLLHNIFIGGSISGGKSSADLSVLQDNPCLCGSTPRVRSSPDPTGLPRIPLGMILHMVMG</sequence>
<evidence type="ECO:0000313" key="2">
    <source>
        <dbReference type="Proteomes" id="UP001177003"/>
    </source>
</evidence>